<gene>
    <name evidence="3 4 5 6 7" type="primary">LOC106476625</name>
</gene>
<proteinExistence type="predicted"/>
<dbReference type="RefSeq" id="XP_022236144.1">
    <property type="nucleotide sequence ID" value="XM_022380436.1"/>
</dbReference>
<keyword evidence="1" id="KW-1133">Transmembrane helix</keyword>
<organism evidence="2 7">
    <name type="scientific">Limulus polyphemus</name>
    <name type="common">Atlantic horseshoe crab</name>
    <dbReference type="NCBI Taxonomy" id="6850"/>
    <lineage>
        <taxon>Eukaryota</taxon>
        <taxon>Metazoa</taxon>
        <taxon>Ecdysozoa</taxon>
        <taxon>Arthropoda</taxon>
        <taxon>Chelicerata</taxon>
        <taxon>Merostomata</taxon>
        <taxon>Xiphosura</taxon>
        <taxon>Limulidae</taxon>
        <taxon>Limulus</taxon>
    </lineage>
</organism>
<evidence type="ECO:0000313" key="4">
    <source>
        <dbReference type="RefSeq" id="XP_022236142.1"/>
    </source>
</evidence>
<keyword evidence="2" id="KW-1185">Reference proteome</keyword>
<feature type="transmembrane region" description="Helical" evidence="1">
    <location>
        <begin position="29"/>
        <end position="53"/>
    </location>
</feature>
<evidence type="ECO:0000313" key="2">
    <source>
        <dbReference type="Proteomes" id="UP000694941"/>
    </source>
</evidence>
<sequence length="311" mass="34548">MLAYMDHTAENVTGTPRGFLTKWHLDRDLTILVGAAIGALGLMLILAVAVLAWHCCCQKTVNEKEYSCKDQSEEGKTVKQTGSGVIQSESMVFVGVKNNQQYKSPVVENNNKPVLHSQMVPVEEDKGVKQTHNNPSMKPRPLSQPVHLSHDALLDSQVRGCDPSEPALPDVGVDISQVILSSIPENTVRSYYCLKDMPPLSECSSYDGLDELNGLTHQFIMTPDTIMKTRSLPAWGHSRLRPLSTEDDLNELYAKVNFSKKRKNRMRNDSAAAIAVNKSQNSFLILPFIHKDTDSLVDNEAIVVYDERTAL</sequence>
<dbReference type="RefSeq" id="XP_022236145.1">
    <property type="nucleotide sequence ID" value="XM_022380437.1"/>
</dbReference>
<accession>A0ABM1RXP0</accession>
<evidence type="ECO:0000313" key="3">
    <source>
        <dbReference type="RefSeq" id="XP_013792723.1"/>
    </source>
</evidence>
<dbReference type="GeneID" id="106476625"/>
<keyword evidence="1" id="KW-0472">Membrane</keyword>
<reference evidence="3 4" key="1">
    <citation type="submission" date="2025-05" db="UniProtKB">
        <authorList>
            <consortium name="RefSeq"/>
        </authorList>
    </citation>
    <scope>IDENTIFICATION</scope>
    <source>
        <tissue evidence="3 4">Muscle</tissue>
    </source>
</reference>
<dbReference type="RefSeq" id="XP_022236142.1">
    <property type="nucleotide sequence ID" value="XM_022380434.1"/>
</dbReference>
<evidence type="ECO:0000313" key="6">
    <source>
        <dbReference type="RefSeq" id="XP_022236144.1"/>
    </source>
</evidence>
<keyword evidence="1" id="KW-0812">Transmembrane</keyword>
<dbReference type="Proteomes" id="UP000694941">
    <property type="component" value="Unplaced"/>
</dbReference>
<dbReference type="RefSeq" id="XP_022236143.1">
    <property type="nucleotide sequence ID" value="XM_022380435.1"/>
</dbReference>
<evidence type="ECO:0000256" key="1">
    <source>
        <dbReference type="SAM" id="Phobius"/>
    </source>
</evidence>
<evidence type="ECO:0000313" key="7">
    <source>
        <dbReference type="RefSeq" id="XP_022236145.1"/>
    </source>
</evidence>
<evidence type="ECO:0000313" key="5">
    <source>
        <dbReference type="RefSeq" id="XP_022236143.1"/>
    </source>
</evidence>
<dbReference type="RefSeq" id="XP_013792723.1">
    <property type="nucleotide sequence ID" value="XM_013937269.2"/>
</dbReference>
<name>A0ABM1RXP0_LIMPO</name>
<protein>
    <submittedName>
        <fullName evidence="3 4">Uncharacterized protein LOC106476625</fullName>
    </submittedName>
</protein>